<feature type="transmembrane region" description="Helical" evidence="1">
    <location>
        <begin position="135"/>
        <end position="160"/>
    </location>
</feature>
<evidence type="ECO:0000313" key="2">
    <source>
        <dbReference type="EMBL" id="MBP2240538.1"/>
    </source>
</evidence>
<feature type="transmembrane region" description="Helical" evidence="1">
    <location>
        <begin position="172"/>
        <end position="191"/>
    </location>
</feature>
<name>A0ABS4RCB3_9BACI</name>
<keyword evidence="1" id="KW-1133">Transmembrane helix</keyword>
<keyword evidence="1" id="KW-0812">Transmembrane</keyword>
<keyword evidence="1" id="KW-0472">Membrane</keyword>
<protein>
    <recommendedName>
        <fullName evidence="4">ABC transporter permease</fullName>
    </recommendedName>
</protein>
<sequence length="261" mass="29154">MKVFKGLIYKELKLMKNWFMLGLALLILGVMIGFGLTKYFNEPNIFVAVALLMVVGYGLYLPAYLLSSLNIEGQTQLWLHNPNSGIVLFLAKLTAGIVFYFASFLLSIVIAIWGFKHGGNLESLLQLTGGPALNIVIMAVGITLGTLFLGVWVLFYWSLFHSLKNIPVLSSLRWPVVIGTWLLFTTFGNYVSNLPLYQKLKNIGVIKLNAYSFEIKTWNTTASAGFVESAELSMVNGIIYTVLVFSVFYAAVWLLERKVEV</sequence>
<comment type="caution">
    <text evidence="2">The sequence shown here is derived from an EMBL/GenBank/DDBJ whole genome shotgun (WGS) entry which is preliminary data.</text>
</comment>
<dbReference type="EMBL" id="JAGIKZ010000004">
    <property type="protein sequence ID" value="MBP2240538.1"/>
    <property type="molecule type" value="Genomic_DNA"/>
</dbReference>
<evidence type="ECO:0008006" key="4">
    <source>
        <dbReference type="Google" id="ProtNLM"/>
    </source>
</evidence>
<dbReference type="RefSeq" id="WP_066396280.1">
    <property type="nucleotide sequence ID" value="NZ_JAGIKZ010000004.1"/>
</dbReference>
<keyword evidence="3" id="KW-1185">Reference proteome</keyword>
<dbReference type="Proteomes" id="UP001519293">
    <property type="component" value="Unassembled WGS sequence"/>
</dbReference>
<organism evidence="2 3">
    <name type="scientific">Cytobacillus eiseniae</name>
    <dbReference type="NCBI Taxonomy" id="762947"/>
    <lineage>
        <taxon>Bacteria</taxon>
        <taxon>Bacillati</taxon>
        <taxon>Bacillota</taxon>
        <taxon>Bacilli</taxon>
        <taxon>Bacillales</taxon>
        <taxon>Bacillaceae</taxon>
        <taxon>Cytobacillus</taxon>
    </lineage>
</organism>
<feature type="transmembrane region" description="Helical" evidence="1">
    <location>
        <begin position="45"/>
        <end position="66"/>
    </location>
</feature>
<reference evidence="2 3" key="1">
    <citation type="submission" date="2021-03" db="EMBL/GenBank/DDBJ databases">
        <title>Genomic Encyclopedia of Type Strains, Phase IV (KMG-IV): sequencing the most valuable type-strain genomes for metagenomic binning, comparative biology and taxonomic classification.</title>
        <authorList>
            <person name="Goeker M."/>
        </authorList>
    </citation>
    <scope>NUCLEOTIDE SEQUENCE [LARGE SCALE GENOMIC DNA]</scope>
    <source>
        <strain evidence="2 3">DSM 26675</strain>
    </source>
</reference>
<evidence type="ECO:0000313" key="3">
    <source>
        <dbReference type="Proteomes" id="UP001519293"/>
    </source>
</evidence>
<feature type="transmembrane region" description="Helical" evidence="1">
    <location>
        <begin position="237"/>
        <end position="255"/>
    </location>
</feature>
<feature type="transmembrane region" description="Helical" evidence="1">
    <location>
        <begin position="87"/>
        <end position="115"/>
    </location>
</feature>
<gene>
    <name evidence="2" type="ORF">J2Z40_001095</name>
</gene>
<accession>A0ABS4RCB3</accession>
<feature type="transmembrane region" description="Helical" evidence="1">
    <location>
        <begin position="21"/>
        <end position="39"/>
    </location>
</feature>
<proteinExistence type="predicted"/>
<evidence type="ECO:0000256" key="1">
    <source>
        <dbReference type="SAM" id="Phobius"/>
    </source>
</evidence>